<evidence type="ECO:0000256" key="1">
    <source>
        <dbReference type="ARBA" id="ARBA00023235"/>
    </source>
</evidence>
<dbReference type="Pfam" id="PF06026">
    <property type="entry name" value="Rib_5-P_isom_A"/>
    <property type="match status" value="1"/>
</dbReference>
<reference evidence="4" key="1">
    <citation type="submission" date="2010-05" db="EMBL/GenBank/DDBJ databases">
        <title>The complete genome of Truepera radiovictris DSM 17093.</title>
        <authorList>
            <consortium name="US DOE Joint Genome Institute (JGI-PGF)"/>
            <person name="Lucas S."/>
            <person name="Copeland A."/>
            <person name="Lapidus A."/>
            <person name="Glavina del Rio T."/>
            <person name="Dalin E."/>
            <person name="Tice H."/>
            <person name="Bruce D."/>
            <person name="Goodwin L."/>
            <person name="Pitluck S."/>
            <person name="Kyrpides N."/>
            <person name="Mavromatis K."/>
            <person name="Ovchinnikova G."/>
            <person name="Munk A.C."/>
            <person name="Detter J.C."/>
            <person name="Han C."/>
            <person name="Tapia R."/>
            <person name="Land M."/>
            <person name="Hauser L."/>
            <person name="Markowitz V."/>
            <person name="Cheng J.-F."/>
            <person name="Hugenholtz P."/>
            <person name="Woyke T."/>
            <person name="Wu D."/>
            <person name="Tindall B."/>
            <person name="Pomrenke H.G."/>
            <person name="Brambilla E."/>
            <person name="Klenk H.-P."/>
            <person name="Eisen J.A."/>
        </authorList>
    </citation>
    <scope>NUCLEOTIDE SEQUENCE [LARGE SCALE GENOMIC DNA]</scope>
    <source>
        <strain evidence="4">DSM 17093 / CIP 108686 / LMG 22925 / RQ-24</strain>
    </source>
</reference>
<dbReference type="Gene3D" id="3.30.70.260">
    <property type="match status" value="1"/>
</dbReference>
<evidence type="ECO:0000313" key="3">
    <source>
        <dbReference type="EMBL" id="ADI13315.1"/>
    </source>
</evidence>
<dbReference type="GO" id="GO:0004751">
    <property type="term" value="F:ribose-5-phosphate isomerase activity"/>
    <property type="evidence" value="ECO:0007669"/>
    <property type="project" value="UniProtKB-UniRule"/>
</dbReference>
<dbReference type="Proteomes" id="UP000000379">
    <property type="component" value="Chromosome"/>
</dbReference>
<dbReference type="PANTHER" id="PTHR43748">
    <property type="entry name" value="RIBOSE-5-PHOSPHATE ISOMERASE 3, CHLOROPLASTIC-RELATED"/>
    <property type="match status" value="1"/>
</dbReference>
<comment type="catalytic activity">
    <reaction evidence="2">
        <text>aldehydo-D-ribose 5-phosphate = D-ribulose 5-phosphate</text>
        <dbReference type="Rhea" id="RHEA:14657"/>
        <dbReference type="ChEBI" id="CHEBI:58121"/>
        <dbReference type="ChEBI" id="CHEBI:58273"/>
        <dbReference type="EC" id="5.3.1.6"/>
    </reaction>
</comment>
<feature type="binding site" evidence="2">
    <location>
        <position position="124"/>
    </location>
    <ligand>
        <name>substrate</name>
    </ligand>
</feature>
<dbReference type="STRING" id="649638.Trad_0174"/>
<dbReference type="UniPathway" id="UPA00115">
    <property type="reaction ID" value="UER00412"/>
</dbReference>
<comment type="function">
    <text evidence="2">Catalyzes the reversible conversion of ribose-5-phosphate to ribulose 5-phosphate.</text>
</comment>
<dbReference type="CDD" id="cd01398">
    <property type="entry name" value="RPI_A"/>
    <property type="match status" value="1"/>
</dbReference>
<comment type="subunit">
    <text evidence="2">Homodimer.</text>
</comment>
<keyword evidence="1 2" id="KW-0413">Isomerase</keyword>
<dbReference type="SUPFAM" id="SSF100950">
    <property type="entry name" value="NagB/RpiA/CoA transferase-like"/>
    <property type="match status" value="1"/>
</dbReference>
<dbReference type="NCBIfam" id="TIGR00021">
    <property type="entry name" value="rpiA"/>
    <property type="match status" value="1"/>
</dbReference>
<feature type="binding site" evidence="2">
    <location>
        <begin position="97"/>
        <end position="100"/>
    </location>
    <ligand>
        <name>substrate</name>
    </ligand>
</feature>
<dbReference type="NCBIfam" id="NF001924">
    <property type="entry name" value="PRK00702.1"/>
    <property type="match status" value="1"/>
</dbReference>
<feature type="binding site" evidence="2">
    <location>
        <begin position="84"/>
        <end position="87"/>
    </location>
    <ligand>
        <name>substrate</name>
    </ligand>
</feature>
<dbReference type="OrthoDB" id="5870696at2"/>
<dbReference type="eggNOG" id="COG0120">
    <property type="taxonomic scope" value="Bacteria"/>
</dbReference>
<name>D7CXV5_TRURR</name>
<dbReference type="EMBL" id="CP002049">
    <property type="protein sequence ID" value="ADI13315.1"/>
    <property type="molecule type" value="Genomic_DNA"/>
</dbReference>
<gene>
    <name evidence="2" type="primary">rpiA</name>
    <name evidence="3" type="ordered locus">Trad_0174</name>
</gene>
<protein>
    <recommendedName>
        <fullName evidence="2">Ribose-5-phosphate isomerase A</fullName>
        <ecNumber evidence="2">5.3.1.6</ecNumber>
    </recommendedName>
    <alternativeName>
        <fullName evidence="2">Phosphoriboisomerase A</fullName>
        <shortName evidence="2">PRI</shortName>
    </alternativeName>
</protein>
<comment type="pathway">
    <text evidence="2">Carbohydrate degradation; pentose phosphate pathway; D-ribose 5-phosphate from D-ribulose 5-phosphate (non-oxidative stage): step 1/1.</text>
</comment>
<dbReference type="GO" id="GO:0009052">
    <property type="term" value="P:pentose-phosphate shunt, non-oxidative branch"/>
    <property type="evidence" value="ECO:0007669"/>
    <property type="project" value="UniProtKB-UniRule"/>
</dbReference>
<dbReference type="SUPFAM" id="SSF75445">
    <property type="entry name" value="D-ribose-5-phosphate isomerase (RpiA), lid domain"/>
    <property type="match status" value="1"/>
</dbReference>
<reference evidence="3 4" key="2">
    <citation type="journal article" date="2011" name="Stand. Genomic Sci.">
        <title>Complete genome sequence of Truepera radiovictrix type strain (RQ-24).</title>
        <authorList>
            <person name="Ivanova N."/>
            <person name="Rohde C."/>
            <person name="Munk C."/>
            <person name="Nolan M."/>
            <person name="Lucas S."/>
            <person name="Del Rio T.G."/>
            <person name="Tice H."/>
            <person name="Deshpande S."/>
            <person name="Cheng J.F."/>
            <person name="Tapia R."/>
            <person name="Han C."/>
            <person name="Goodwin L."/>
            <person name="Pitluck S."/>
            <person name="Liolios K."/>
            <person name="Mavromatis K."/>
            <person name="Mikhailova N."/>
            <person name="Pati A."/>
            <person name="Chen A."/>
            <person name="Palaniappan K."/>
            <person name="Land M."/>
            <person name="Hauser L."/>
            <person name="Chang Y.J."/>
            <person name="Jeffries C.D."/>
            <person name="Brambilla E."/>
            <person name="Rohde M."/>
            <person name="Goker M."/>
            <person name="Tindall B.J."/>
            <person name="Woyke T."/>
            <person name="Bristow J."/>
            <person name="Eisen J.A."/>
            <person name="Markowitz V."/>
            <person name="Hugenholtz P."/>
            <person name="Kyrpides N.C."/>
            <person name="Klenk H.P."/>
            <person name="Lapidus A."/>
        </authorList>
    </citation>
    <scope>NUCLEOTIDE SEQUENCE [LARGE SCALE GENOMIC DNA]</scope>
    <source>
        <strain evidence="4">DSM 17093 / CIP 108686 / LMG 22925 / RQ-24</strain>
    </source>
</reference>
<dbReference type="PANTHER" id="PTHR43748:SF3">
    <property type="entry name" value="RIBOSE-5-PHOSPHATE ISOMERASE 3, CHLOROPLASTIC-RELATED"/>
    <property type="match status" value="1"/>
</dbReference>
<dbReference type="InterPro" id="IPR037171">
    <property type="entry name" value="NagB/RpiA_transferase-like"/>
</dbReference>
<dbReference type="EC" id="5.3.1.6" evidence="2"/>
<dbReference type="Gene3D" id="3.40.50.1360">
    <property type="match status" value="1"/>
</dbReference>
<accession>D7CXV5</accession>
<dbReference type="HAMAP" id="MF_00170">
    <property type="entry name" value="Rib_5P_isom_A"/>
    <property type="match status" value="1"/>
</dbReference>
<dbReference type="AlphaFoldDB" id="D7CXV5"/>
<dbReference type="InterPro" id="IPR050262">
    <property type="entry name" value="Ribose-5P_isomerase"/>
</dbReference>
<dbReference type="KEGG" id="tra:Trad_0174"/>
<dbReference type="HOGENOM" id="CLU_056590_1_0_0"/>
<comment type="similarity">
    <text evidence="2">Belongs to the ribose 5-phosphate isomerase family.</text>
</comment>
<organism evidence="3 4">
    <name type="scientific">Truepera radiovictrix (strain DSM 17093 / CIP 108686 / LMG 22925 / RQ-24)</name>
    <dbReference type="NCBI Taxonomy" id="649638"/>
    <lineage>
        <taxon>Bacteria</taxon>
        <taxon>Thermotogati</taxon>
        <taxon>Deinococcota</taxon>
        <taxon>Deinococci</taxon>
        <taxon>Trueperales</taxon>
        <taxon>Trueperaceae</taxon>
        <taxon>Truepera</taxon>
    </lineage>
</organism>
<feature type="active site" description="Proton acceptor" evidence="2">
    <location>
        <position position="106"/>
    </location>
</feature>
<keyword evidence="4" id="KW-1185">Reference proteome</keyword>
<sequence>MSAEAQKEQAAMSAVAHVESKMVLGLGTGSTAKYATLEIGRRLAAGELRDLRAAVTSEATGALARSLGIPVIDLPRGGVDLAIDGMDEVTGTLDAIKGLGGALLREKIVEARAARFILIGDASKRVRYLGERAPVPVEVLPFGLEAASRDLEALGCRPVLRLSGGRPVTTDNGHHLLDCHFSHPFDPQEVALAISQIPGVLGHGLFLGLAHLAYLASDDGVDVLERA</sequence>
<dbReference type="RefSeq" id="WP_013176695.1">
    <property type="nucleotide sequence ID" value="NC_014221.1"/>
</dbReference>
<evidence type="ECO:0000313" key="4">
    <source>
        <dbReference type="Proteomes" id="UP000000379"/>
    </source>
</evidence>
<proteinExistence type="inferred from homology"/>
<feature type="binding site" evidence="2">
    <location>
        <begin position="28"/>
        <end position="31"/>
    </location>
    <ligand>
        <name>substrate</name>
    </ligand>
</feature>
<dbReference type="InterPro" id="IPR004788">
    <property type="entry name" value="Ribose5P_isomerase_type_A"/>
</dbReference>
<evidence type="ECO:0000256" key="2">
    <source>
        <dbReference type="HAMAP-Rule" id="MF_00170"/>
    </source>
</evidence>
<dbReference type="InterPro" id="IPR020672">
    <property type="entry name" value="Ribose5P_isomerase_typA_subgr"/>
</dbReference>